<dbReference type="SMART" id="SM00254">
    <property type="entry name" value="ShKT"/>
    <property type="match status" value="2"/>
</dbReference>
<dbReference type="UCSC" id="T24B8.5">
    <property type="organism name" value="c. elegans"/>
</dbReference>
<dbReference type="PANTHER" id="PTHR21724:SF105">
    <property type="entry name" value="SHKT DOMAIN-CONTAINING PROTEIN"/>
    <property type="match status" value="1"/>
</dbReference>
<dbReference type="GO" id="GO:0140367">
    <property type="term" value="P:antibacterial innate immune response"/>
    <property type="evidence" value="ECO:0000270"/>
    <property type="project" value="WormBase"/>
</dbReference>
<dbReference type="Proteomes" id="UP000001940">
    <property type="component" value="Chromosome II"/>
</dbReference>
<keyword evidence="5" id="KW-1185">Reference proteome</keyword>
<feature type="disulfide bond" evidence="1">
    <location>
        <begin position="72"/>
        <end position="85"/>
    </location>
</feature>
<evidence type="ECO:0000313" key="4">
    <source>
        <dbReference type="EMBL" id="CAA92755.2"/>
    </source>
</evidence>
<comment type="caution">
    <text evidence="1">Lacks conserved residue(s) required for the propagation of feature annotation.</text>
</comment>
<reference evidence="4 5" key="1">
    <citation type="journal article" date="1998" name="Science">
        <title>Genome sequence of the nematode C. elegans: a platform for investigating biology.</title>
        <authorList>
            <consortium name="The C. elegans sequencing consortium"/>
            <person name="Sulson J.E."/>
            <person name="Waterston R."/>
        </authorList>
    </citation>
    <scope>NUCLEOTIDE SEQUENCE [LARGE SCALE GENOMIC DNA]</scope>
    <source>
        <strain evidence="4 5">Bristol N2</strain>
    </source>
</reference>
<accession>Q22714</accession>
<dbReference type="Gene3D" id="1.10.10.1870">
    <property type="entry name" value="ShTK domain-like"/>
    <property type="match status" value="2"/>
</dbReference>
<dbReference type="EMBL" id="BX284602">
    <property type="protein sequence ID" value="CAA92755.2"/>
    <property type="molecule type" value="Genomic_DNA"/>
</dbReference>
<dbReference type="InParanoid" id="Q22714"/>
<keyword evidence="1" id="KW-1015">Disulfide bond</keyword>
<dbReference type="HOGENOM" id="CLU_2374732_0_0_1"/>
<evidence type="ECO:0007829" key="7">
    <source>
        <dbReference type="PeptideAtlas" id="Q22714"/>
    </source>
</evidence>
<keyword evidence="7" id="KW-1267">Proteomics identification</keyword>
<evidence type="ECO:0000259" key="3">
    <source>
        <dbReference type="PROSITE" id="PS51670"/>
    </source>
</evidence>
<evidence type="ECO:0000313" key="5">
    <source>
        <dbReference type="Proteomes" id="UP000001940"/>
    </source>
</evidence>
<dbReference type="OrthoDB" id="5788104at2759"/>
<dbReference type="RefSeq" id="NP_495937.2">
    <property type="nucleotide sequence ID" value="NM_063536.5"/>
</dbReference>
<dbReference type="InterPro" id="IPR003582">
    <property type="entry name" value="ShKT_dom"/>
</dbReference>
<dbReference type="PaxDb" id="6239-T24B8.5"/>
<dbReference type="CTD" id="188838"/>
<dbReference type="GeneID" id="188838"/>
<feature type="disulfide bond" evidence="1">
    <location>
        <begin position="34"/>
        <end position="47"/>
    </location>
</feature>
<feature type="domain" description="ShKT" evidence="3">
    <location>
        <begin position="20"/>
        <end position="50"/>
    </location>
</feature>
<dbReference type="Bgee" id="WBGene00011979">
    <property type="expression patterns" value="Expressed in adult organism and 3 other cell types or tissues"/>
</dbReference>
<dbReference type="PROSITE" id="PS51670">
    <property type="entry name" value="SHKT"/>
    <property type="match status" value="2"/>
</dbReference>
<name>Q22714_CAEEL</name>
<evidence type="ECO:0000256" key="1">
    <source>
        <dbReference type="PROSITE-ProRule" id="PRU01005"/>
    </source>
</evidence>
<dbReference type="PeptideAtlas" id="Q22714"/>
<organism evidence="4 5">
    <name type="scientific">Caenorhabditis elegans</name>
    <dbReference type="NCBI Taxonomy" id="6239"/>
    <lineage>
        <taxon>Eukaryota</taxon>
        <taxon>Metazoa</taxon>
        <taxon>Ecdysozoa</taxon>
        <taxon>Nematoda</taxon>
        <taxon>Chromadorea</taxon>
        <taxon>Rhabditida</taxon>
        <taxon>Rhabditina</taxon>
        <taxon>Rhabditomorpha</taxon>
        <taxon>Rhabditoidea</taxon>
        <taxon>Rhabditidae</taxon>
        <taxon>Peloderinae</taxon>
        <taxon>Caenorhabditis</taxon>
    </lineage>
</organism>
<dbReference type="DIP" id="DIP-26078N"/>
<dbReference type="Pfam" id="PF01549">
    <property type="entry name" value="ShK"/>
    <property type="match status" value="2"/>
</dbReference>
<keyword evidence="2" id="KW-0732">Signal</keyword>
<dbReference type="AGR" id="WB:WBGene00011979"/>
<protein>
    <submittedName>
        <fullName evidence="4">ShKT domain-containing protein</fullName>
    </submittedName>
</protein>
<dbReference type="AlphaFoldDB" id="Q22714"/>
<sequence>MRYLIGFVIVLVAYTASESCVDSRPSCPSLKNYCNEADVRSGCRKTCGVCVTDTPFVCEDKLGLCPNYVRQCHDENIAEQCPKTCQICGTTAQPMQKSA</sequence>
<dbReference type="OMA" id="CHDENIA"/>
<feature type="signal peptide" evidence="2">
    <location>
        <begin position="1"/>
        <end position="19"/>
    </location>
</feature>
<dbReference type="WormBase" id="T24B8.5">
    <property type="protein sequence ID" value="CE41161"/>
    <property type="gene ID" value="WBGene00011979"/>
    <property type="gene designation" value="sysm-1"/>
</dbReference>
<dbReference type="eggNOG" id="ENOG502RR7X">
    <property type="taxonomic scope" value="Eukaryota"/>
</dbReference>
<dbReference type="PhylomeDB" id="Q22714"/>
<proteinExistence type="evidence at protein level"/>
<dbReference type="GO" id="GO:0045087">
    <property type="term" value="P:innate immune response"/>
    <property type="evidence" value="ECO:0007007"/>
    <property type="project" value="WormBase"/>
</dbReference>
<dbReference type="PIR" id="T25219">
    <property type="entry name" value="T25219"/>
</dbReference>
<dbReference type="SMR" id="Q22714"/>
<feature type="chain" id="PRO_5004200781" evidence="2">
    <location>
        <begin position="20"/>
        <end position="99"/>
    </location>
</feature>
<dbReference type="KEGG" id="cel:CELE_T24B8.5"/>
<dbReference type="PANTHER" id="PTHR21724">
    <property type="entry name" value="SHKT DOMAIN-CONTAINING PROTEIN"/>
    <property type="match status" value="1"/>
</dbReference>
<evidence type="ECO:0000256" key="2">
    <source>
        <dbReference type="SAM" id="SignalP"/>
    </source>
</evidence>
<feature type="domain" description="ShKT" evidence="3">
    <location>
        <begin position="58"/>
        <end position="88"/>
    </location>
</feature>
<dbReference type="FunCoup" id="Q22714">
    <property type="interactions" value="324"/>
</dbReference>
<evidence type="ECO:0000313" key="6">
    <source>
        <dbReference type="WormBase" id="T24B8.5"/>
    </source>
</evidence>
<dbReference type="STRING" id="6239.T24B8.5.1"/>
<gene>
    <name evidence="4 6" type="primary">sysm-1</name>
    <name evidence="4" type="ORF">CELE_T24B8.5</name>
    <name evidence="6" type="ORF">T24B8.5</name>
</gene>